<evidence type="ECO:0000313" key="3">
    <source>
        <dbReference type="Proteomes" id="UP000285084"/>
    </source>
</evidence>
<dbReference type="Proteomes" id="UP000285084">
    <property type="component" value="Unassembled WGS sequence"/>
</dbReference>
<dbReference type="EMBL" id="MRCX01000123">
    <property type="protein sequence ID" value="RKK71001.1"/>
    <property type="molecule type" value="Genomic_DNA"/>
</dbReference>
<evidence type="ECO:0000313" key="2">
    <source>
        <dbReference type="EMBL" id="RKK71001.1"/>
    </source>
</evidence>
<comment type="caution">
    <text evidence="2">The sequence shown here is derived from an EMBL/GenBank/DDBJ whole genome shotgun (WGS) entry which is preliminary data.</text>
</comment>
<dbReference type="AlphaFoldDB" id="A0A420MSJ6"/>
<name>A0A420MSJ6_FUSOX</name>
<reference evidence="2 3" key="1">
    <citation type="journal article" date="2018" name="Sci. Rep.">
        <title>Characterisation of pathogen-specific regions and novel effector candidates in Fusarium oxysporum f. sp. cepae.</title>
        <authorList>
            <person name="Armitage A.D."/>
            <person name="Taylor A."/>
            <person name="Sobczyk M.K."/>
            <person name="Baxter L."/>
            <person name="Greenfield B.P."/>
            <person name="Bates H.J."/>
            <person name="Wilson F."/>
            <person name="Jackson A.C."/>
            <person name="Ott S."/>
            <person name="Harrison R.J."/>
            <person name="Clarkson J.P."/>
        </authorList>
    </citation>
    <scope>NUCLEOTIDE SEQUENCE [LARGE SCALE GENOMIC DNA]</scope>
    <source>
        <strain evidence="2 3">Fo_A13</strain>
    </source>
</reference>
<feature type="region of interest" description="Disordered" evidence="1">
    <location>
        <begin position="162"/>
        <end position="207"/>
    </location>
</feature>
<organism evidence="2 3">
    <name type="scientific">Fusarium oxysporum</name>
    <name type="common">Fusarium vascular wilt</name>
    <dbReference type="NCBI Taxonomy" id="5507"/>
    <lineage>
        <taxon>Eukaryota</taxon>
        <taxon>Fungi</taxon>
        <taxon>Dikarya</taxon>
        <taxon>Ascomycota</taxon>
        <taxon>Pezizomycotina</taxon>
        <taxon>Sordariomycetes</taxon>
        <taxon>Hypocreomycetidae</taxon>
        <taxon>Hypocreales</taxon>
        <taxon>Nectriaceae</taxon>
        <taxon>Fusarium</taxon>
        <taxon>Fusarium oxysporum species complex</taxon>
    </lineage>
</organism>
<sequence>MDVTQIFMNQELFAFQTYHKDADREWPDDIEAPFPAVPVSDPGPVAISAELPPPSLVPWKELQAIEDGRGLKCAEIARQSCYGRFFDPLIHSELDWSLPGQYICRVVDCYSYGHHDFKSFRNLNAHLNTKMHLNLDASYALVPDDASPNPVTDSPEQVNLETATPDLESDKESSTPMALNFPARSLTPEPQGYNTILPRDTPPPMFA</sequence>
<gene>
    <name evidence="2" type="ORF">BFJ69_g11381</name>
</gene>
<evidence type="ECO:0000256" key="1">
    <source>
        <dbReference type="SAM" id="MobiDB-lite"/>
    </source>
</evidence>
<proteinExistence type="predicted"/>
<accession>A0A420MSJ6</accession>
<protein>
    <submittedName>
        <fullName evidence="2">Uncharacterized protein</fullName>
    </submittedName>
</protein>